<accession>A0A369TB85</accession>
<proteinExistence type="predicted"/>
<keyword evidence="2" id="KW-1133">Transmembrane helix</keyword>
<gene>
    <name evidence="3" type="ORF">DRB17_19285</name>
</gene>
<protein>
    <submittedName>
        <fullName evidence="3">Uncharacterized protein</fullName>
    </submittedName>
</protein>
<comment type="caution">
    <text evidence="3">The sequence shown here is derived from an EMBL/GenBank/DDBJ whole genome shotgun (WGS) entry which is preliminary data.</text>
</comment>
<feature type="transmembrane region" description="Helical" evidence="2">
    <location>
        <begin position="12"/>
        <end position="29"/>
    </location>
</feature>
<dbReference type="EMBL" id="QPMH01000036">
    <property type="protein sequence ID" value="RDD60196.1"/>
    <property type="molecule type" value="Genomic_DNA"/>
</dbReference>
<keyword evidence="1" id="KW-0175">Coiled coil</keyword>
<name>A0A369TB85_9PROT</name>
<dbReference type="RefSeq" id="WP_114583862.1">
    <property type="nucleotide sequence ID" value="NZ_QPMH01000036.1"/>
</dbReference>
<evidence type="ECO:0000256" key="1">
    <source>
        <dbReference type="SAM" id="Coils"/>
    </source>
</evidence>
<evidence type="ECO:0000313" key="3">
    <source>
        <dbReference type="EMBL" id="RDD60196.1"/>
    </source>
</evidence>
<evidence type="ECO:0000313" key="4">
    <source>
        <dbReference type="Proteomes" id="UP000253941"/>
    </source>
</evidence>
<dbReference type="AlphaFoldDB" id="A0A369TB85"/>
<keyword evidence="4" id="KW-1185">Reference proteome</keyword>
<reference evidence="3 4" key="1">
    <citation type="submission" date="2018-07" db="EMBL/GenBank/DDBJ databases">
        <title>Venubactetium sediminum gen. nov., sp. nov., isolated from a marine solar saltern.</title>
        <authorList>
            <person name="Wang S."/>
        </authorList>
    </citation>
    <scope>NUCLEOTIDE SEQUENCE [LARGE SCALE GENOMIC DNA]</scope>
    <source>
        <strain evidence="3 4">WD2A32</strain>
    </source>
</reference>
<organism evidence="3 4">
    <name type="scientific">Ferruginivarius sediminum</name>
    <dbReference type="NCBI Taxonomy" id="2661937"/>
    <lineage>
        <taxon>Bacteria</taxon>
        <taxon>Pseudomonadati</taxon>
        <taxon>Pseudomonadota</taxon>
        <taxon>Alphaproteobacteria</taxon>
        <taxon>Rhodospirillales</taxon>
        <taxon>Rhodospirillaceae</taxon>
        <taxon>Ferruginivarius</taxon>
    </lineage>
</organism>
<keyword evidence="2" id="KW-0812">Transmembrane</keyword>
<dbReference type="Proteomes" id="UP000253941">
    <property type="component" value="Unassembled WGS sequence"/>
</dbReference>
<keyword evidence="2" id="KW-0472">Membrane</keyword>
<feature type="coiled-coil region" evidence="1">
    <location>
        <begin position="32"/>
        <end position="63"/>
    </location>
</feature>
<sequence length="104" mass="12190">MTQFWTMNFAWWIAVVEIPAMTGLFLLIWRIKRELHETLDAVRRRLEDEQAEQRQQLAAYKVEVATTYASIPALRDTEGRLTSHLVRIEKKLDSLGFPAMGERE</sequence>
<evidence type="ECO:0000256" key="2">
    <source>
        <dbReference type="SAM" id="Phobius"/>
    </source>
</evidence>